<evidence type="ECO:0000313" key="7">
    <source>
        <dbReference type="Proteomes" id="UP000565441"/>
    </source>
</evidence>
<comment type="cofactor">
    <cofactor evidence="1 5">
        <name>pyridoxal 5'-phosphate</name>
        <dbReference type="ChEBI" id="CHEBI:597326"/>
    </cofactor>
</comment>
<dbReference type="PANTHER" id="PTHR43797:SF2">
    <property type="entry name" value="HOMOCYSTEINE_CYSTEINE SYNTHASE"/>
    <property type="match status" value="1"/>
</dbReference>
<name>A0A8H5HR54_9AGAR</name>
<dbReference type="InterPro" id="IPR006235">
    <property type="entry name" value="OAc-hSer/O-AcSer_sulfhydrylase"/>
</dbReference>
<dbReference type="GO" id="GO:0030170">
    <property type="term" value="F:pyridoxal phosphate binding"/>
    <property type="evidence" value="ECO:0007669"/>
    <property type="project" value="InterPro"/>
</dbReference>
<evidence type="ECO:0000256" key="3">
    <source>
        <dbReference type="ARBA" id="ARBA00022679"/>
    </source>
</evidence>
<dbReference type="EMBL" id="JAACJP010000001">
    <property type="protein sequence ID" value="KAF5387948.1"/>
    <property type="molecule type" value="Genomic_DNA"/>
</dbReference>
<dbReference type="GO" id="GO:0003961">
    <property type="term" value="F:O-acetylhomoserine aminocarboxypropyltransferase activity"/>
    <property type="evidence" value="ECO:0007669"/>
    <property type="project" value="TreeGrafter"/>
</dbReference>
<accession>A0A8H5HR54</accession>
<dbReference type="Proteomes" id="UP000565441">
    <property type="component" value="Unassembled WGS sequence"/>
</dbReference>
<evidence type="ECO:0000256" key="2">
    <source>
        <dbReference type="ARBA" id="ARBA00009077"/>
    </source>
</evidence>
<proteinExistence type="inferred from homology"/>
<organism evidence="6 7">
    <name type="scientific">Tricholomella constricta</name>
    <dbReference type="NCBI Taxonomy" id="117010"/>
    <lineage>
        <taxon>Eukaryota</taxon>
        <taxon>Fungi</taxon>
        <taxon>Dikarya</taxon>
        <taxon>Basidiomycota</taxon>
        <taxon>Agaricomycotina</taxon>
        <taxon>Agaricomycetes</taxon>
        <taxon>Agaricomycetidae</taxon>
        <taxon>Agaricales</taxon>
        <taxon>Tricholomatineae</taxon>
        <taxon>Lyophyllaceae</taxon>
        <taxon>Tricholomella</taxon>
    </lineage>
</organism>
<dbReference type="AlphaFoldDB" id="A0A8H5HR54"/>
<gene>
    <name evidence="6" type="ORF">D9615_000788</name>
</gene>
<sequence length="166" mass="17802">MQYLFSDSQETPGSSHISCLRPSSPALNPFGAFLLLQGLETLSLRAERHSENALTLARLESHDSNALAKKILRPNTYGGVLSFGIKGDVKEASKLVDNLKLASNLANVDPRHPPASTTHAQLTEEEQLLSGVTPDLIRVSVGIEAISDIIADFDASLKIVAQESGQ</sequence>
<dbReference type="GO" id="GO:0006535">
    <property type="term" value="P:cysteine biosynthetic process from serine"/>
    <property type="evidence" value="ECO:0007669"/>
    <property type="project" value="TreeGrafter"/>
</dbReference>
<dbReference type="GO" id="GO:0004124">
    <property type="term" value="F:cysteine synthase activity"/>
    <property type="evidence" value="ECO:0007669"/>
    <property type="project" value="TreeGrafter"/>
</dbReference>
<evidence type="ECO:0000256" key="1">
    <source>
        <dbReference type="ARBA" id="ARBA00001933"/>
    </source>
</evidence>
<reference evidence="6 7" key="1">
    <citation type="journal article" date="2020" name="ISME J.">
        <title>Uncovering the hidden diversity of litter-decomposition mechanisms in mushroom-forming fungi.</title>
        <authorList>
            <person name="Floudas D."/>
            <person name="Bentzer J."/>
            <person name="Ahren D."/>
            <person name="Johansson T."/>
            <person name="Persson P."/>
            <person name="Tunlid A."/>
        </authorList>
    </citation>
    <scope>NUCLEOTIDE SEQUENCE [LARGE SCALE GENOMIC DNA]</scope>
    <source>
        <strain evidence="6 7">CBS 661.87</strain>
    </source>
</reference>
<keyword evidence="4 5" id="KW-0663">Pyridoxal phosphate</keyword>
<evidence type="ECO:0000256" key="5">
    <source>
        <dbReference type="RuleBase" id="RU362118"/>
    </source>
</evidence>
<dbReference type="OrthoDB" id="3512640at2759"/>
<dbReference type="GO" id="GO:0019346">
    <property type="term" value="P:transsulfuration"/>
    <property type="evidence" value="ECO:0007669"/>
    <property type="project" value="InterPro"/>
</dbReference>
<dbReference type="Gene3D" id="3.90.1150.10">
    <property type="entry name" value="Aspartate Aminotransferase, domain 1"/>
    <property type="match status" value="1"/>
</dbReference>
<dbReference type="SUPFAM" id="SSF53383">
    <property type="entry name" value="PLP-dependent transferases"/>
    <property type="match status" value="1"/>
</dbReference>
<protein>
    <submittedName>
        <fullName evidence="6">Uncharacterized protein</fullName>
    </submittedName>
</protein>
<dbReference type="InterPro" id="IPR015422">
    <property type="entry name" value="PyrdxlP-dep_Trfase_small"/>
</dbReference>
<dbReference type="PANTHER" id="PTHR43797">
    <property type="entry name" value="HOMOCYSTEINE/CYSTEINE SYNTHASE"/>
    <property type="match status" value="1"/>
</dbReference>
<dbReference type="InterPro" id="IPR000277">
    <property type="entry name" value="Cys/Met-Metab_PyrdxlP-dep_enz"/>
</dbReference>
<evidence type="ECO:0000313" key="6">
    <source>
        <dbReference type="EMBL" id="KAF5387948.1"/>
    </source>
</evidence>
<dbReference type="GO" id="GO:0071269">
    <property type="term" value="P:L-homocysteine biosynthetic process"/>
    <property type="evidence" value="ECO:0007669"/>
    <property type="project" value="TreeGrafter"/>
</dbReference>
<keyword evidence="7" id="KW-1185">Reference proteome</keyword>
<comment type="caution">
    <text evidence="6">The sequence shown here is derived from an EMBL/GenBank/DDBJ whole genome shotgun (WGS) entry which is preliminary data.</text>
</comment>
<dbReference type="InterPro" id="IPR015424">
    <property type="entry name" value="PyrdxlP-dep_Trfase"/>
</dbReference>
<dbReference type="Pfam" id="PF01053">
    <property type="entry name" value="Cys_Met_Meta_PP"/>
    <property type="match status" value="1"/>
</dbReference>
<dbReference type="GO" id="GO:0005737">
    <property type="term" value="C:cytoplasm"/>
    <property type="evidence" value="ECO:0007669"/>
    <property type="project" value="TreeGrafter"/>
</dbReference>
<evidence type="ECO:0000256" key="4">
    <source>
        <dbReference type="ARBA" id="ARBA00022898"/>
    </source>
</evidence>
<keyword evidence="3" id="KW-0808">Transferase</keyword>
<comment type="similarity">
    <text evidence="2 5">Belongs to the trans-sulfuration enzymes family.</text>
</comment>